<dbReference type="InterPro" id="IPR024550">
    <property type="entry name" value="TFIIEa/SarR/Rpc3_HTH_dom"/>
</dbReference>
<gene>
    <name evidence="6" type="ORF">DC041_0008289</name>
</gene>
<keyword evidence="2" id="KW-0805">Transcription regulation</keyword>
<dbReference type="Gene3D" id="6.10.140.1250">
    <property type="match status" value="1"/>
</dbReference>
<feature type="compositionally biased region" description="Polar residues" evidence="4">
    <location>
        <begin position="1"/>
        <end position="11"/>
    </location>
</feature>
<dbReference type="SMART" id="SM00531">
    <property type="entry name" value="TFIIE"/>
    <property type="match status" value="1"/>
</dbReference>
<feature type="region of interest" description="Disordered" evidence="4">
    <location>
        <begin position="1"/>
        <end position="20"/>
    </location>
</feature>
<keyword evidence="6" id="KW-0396">Initiation factor</keyword>
<dbReference type="InterPro" id="IPR039997">
    <property type="entry name" value="TFE"/>
</dbReference>
<evidence type="ECO:0000313" key="7">
    <source>
        <dbReference type="Proteomes" id="UP000290809"/>
    </source>
</evidence>
<dbReference type="SUPFAM" id="SSF57783">
    <property type="entry name" value="Zinc beta-ribbon"/>
    <property type="match status" value="1"/>
</dbReference>
<dbReference type="PANTHER" id="PTHR13097">
    <property type="entry name" value="TRANSCRIPTION INITIATION FACTOR IIE, ALPHA SUBUNIT"/>
    <property type="match status" value="1"/>
</dbReference>
<evidence type="ECO:0000313" key="6">
    <source>
        <dbReference type="EMBL" id="RTG82352.1"/>
    </source>
</evidence>
<dbReference type="Pfam" id="PF02002">
    <property type="entry name" value="TFIIE_alpha"/>
    <property type="match status" value="1"/>
</dbReference>
<reference evidence="6 7" key="1">
    <citation type="journal article" date="2019" name="PLoS Pathog.">
        <title>Genome sequence of the bovine parasite Schistosoma bovis Tanzania.</title>
        <authorList>
            <person name="Oey H."/>
            <person name="Zakrzewski M."/>
            <person name="Gobert G."/>
            <person name="Gravermann K."/>
            <person name="Stoye J."/>
            <person name="Jones M."/>
            <person name="Mcmanus D."/>
            <person name="Krause L."/>
        </authorList>
    </citation>
    <scope>NUCLEOTIDE SEQUENCE [LARGE SCALE GENOMIC DNA]</scope>
    <source>
        <strain evidence="6 7">TAN1997</strain>
    </source>
</reference>
<dbReference type="PANTHER" id="PTHR13097:SF7">
    <property type="entry name" value="GENERAL TRANSCRIPTION FACTOR IIE SUBUNIT 1"/>
    <property type="match status" value="1"/>
</dbReference>
<dbReference type="InterPro" id="IPR013083">
    <property type="entry name" value="Znf_RING/FYVE/PHD"/>
</dbReference>
<dbReference type="InterPro" id="IPR017919">
    <property type="entry name" value="TFIIE/TFIIEa_HTH"/>
</dbReference>
<dbReference type="InterPro" id="IPR002853">
    <property type="entry name" value="TFIIE_asu"/>
</dbReference>
<dbReference type="STRING" id="6184.A0A430Q3S6"/>
<keyword evidence="7" id="KW-1185">Reference proteome</keyword>
<dbReference type="Gene3D" id="3.30.40.10">
    <property type="entry name" value="Zinc/RING finger domain, C3HC4 (zinc finger)"/>
    <property type="match status" value="1"/>
</dbReference>
<dbReference type="EMBL" id="QMKO01002872">
    <property type="protein sequence ID" value="RTG82352.1"/>
    <property type="molecule type" value="Genomic_DNA"/>
</dbReference>
<protein>
    <submittedName>
        <fullName evidence="6">Transcription initiation factor TFIIE subunit alpha</fullName>
    </submittedName>
</protein>
<evidence type="ECO:0000256" key="1">
    <source>
        <dbReference type="ARBA" id="ARBA00008947"/>
    </source>
</evidence>
<evidence type="ECO:0000256" key="3">
    <source>
        <dbReference type="ARBA" id="ARBA00023163"/>
    </source>
</evidence>
<accession>A0A430Q3S6</accession>
<proteinExistence type="inferred from homology"/>
<feature type="domain" description="HTH TFE/IIEalpha-type" evidence="5">
    <location>
        <begin position="55"/>
        <end position="145"/>
    </location>
</feature>
<evidence type="ECO:0000256" key="2">
    <source>
        <dbReference type="ARBA" id="ARBA00023015"/>
    </source>
</evidence>
<name>A0A430Q3S6_SCHBO</name>
<keyword evidence="3" id="KW-0804">Transcription</keyword>
<dbReference type="PROSITE" id="PS51344">
    <property type="entry name" value="HTH_TFE_IIE"/>
    <property type="match status" value="1"/>
</dbReference>
<evidence type="ECO:0000256" key="4">
    <source>
        <dbReference type="SAM" id="MobiDB-lite"/>
    </source>
</evidence>
<keyword evidence="6" id="KW-0648">Protein biosynthesis</keyword>
<sequence length="459" mass="51531">MSTAINSSVPTPNGAKNIVPDSSPAAVRLPLASSVRQTTDATSNQKDSTKVPICLIKLVRSIVRTFYSREHSLIVDMLVRNTIMKEDDLCERLRFERKQLRQYLHTLKCDQFIKSKLQLETDVDGKTTKITHYFIDYKLFVNVVKYRLDQMQRRLEAEQRQSTSRASFKCSSCNTAYTDLEVDRLMDFTNPGKLVCVYCRGEVCEEEDNASRTDARALIAKFHHQVRDPIDLMLRECDEIHLSPSILEPEIRPLEPLNDDTSDESQNIGRNSILPGDKNKKNSSLFGPTESSVRIVLSGNSSGSNQVVKERPIWMSDSTISLNPTPGNASHNRLADTTTSETNLMTNTTGGTNAASSSDIMQLLLVHERRGLLTRNSAKNVSVPGRNNAHKTTLAQPDPLVNTENTSVDLHSKKFEVTVGGQLMLYTDVTPAMVKTMTKEERENYVRVGKLMFTNLMLE</sequence>
<dbReference type="GO" id="GO:0006367">
    <property type="term" value="P:transcription initiation at RNA polymerase II promoter"/>
    <property type="evidence" value="ECO:0007669"/>
    <property type="project" value="InterPro"/>
</dbReference>
<dbReference type="Proteomes" id="UP000290809">
    <property type="component" value="Unassembled WGS sequence"/>
</dbReference>
<feature type="region of interest" description="Disordered" evidence="4">
    <location>
        <begin position="251"/>
        <end position="286"/>
    </location>
</feature>
<comment type="caution">
    <text evidence="6">The sequence shown here is derived from an EMBL/GenBank/DDBJ whole genome shotgun (WGS) entry which is preliminary data.</text>
</comment>
<dbReference type="GO" id="GO:0003743">
    <property type="term" value="F:translation initiation factor activity"/>
    <property type="evidence" value="ECO:0007669"/>
    <property type="project" value="UniProtKB-KW"/>
</dbReference>
<dbReference type="AlphaFoldDB" id="A0A430Q3S6"/>
<dbReference type="GO" id="GO:0005673">
    <property type="term" value="C:transcription factor TFIIE complex"/>
    <property type="evidence" value="ECO:0007669"/>
    <property type="project" value="TreeGrafter"/>
</dbReference>
<organism evidence="6 7">
    <name type="scientific">Schistosoma bovis</name>
    <name type="common">Blood fluke</name>
    <dbReference type="NCBI Taxonomy" id="6184"/>
    <lineage>
        <taxon>Eukaryota</taxon>
        <taxon>Metazoa</taxon>
        <taxon>Spiralia</taxon>
        <taxon>Lophotrochozoa</taxon>
        <taxon>Platyhelminthes</taxon>
        <taxon>Trematoda</taxon>
        <taxon>Digenea</taxon>
        <taxon>Strigeidida</taxon>
        <taxon>Schistosomatoidea</taxon>
        <taxon>Schistosomatidae</taxon>
        <taxon>Schistosoma</taxon>
    </lineage>
</organism>
<dbReference type="InterPro" id="IPR021600">
    <property type="entry name" value="TFIIE_asu_C"/>
</dbReference>
<comment type="similarity">
    <text evidence="1">Belongs to the TFIIE alpha subunit family.</text>
</comment>
<evidence type="ECO:0000259" key="5">
    <source>
        <dbReference type="PROSITE" id="PS51344"/>
    </source>
</evidence>
<dbReference type="Pfam" id="PF11521">
    <property type="entry name" value="TFIIE-A_C"/>
    <property type="match status" value="1"/>
</dbReference>